<gene>
    <name evidence="1" type="ORF">NCTC12121_01024</name>
</gene>
<accession>A0A376DBB6</accession>
<dbReference type="EMBL" id="UFXZ01000001">
    <property type="protein sequence ID" value="STC85957.1"/>
    <property type="molecule type" value="Genomic_DNA"/>
</dbReference>
<protein>
    <submittedName>
        <fullName evidence="1">Uncharacterized protein</fullName>
    </submittedName>
</protein>
<dbReference type="AlphaFoldDB" id="A0A376DBB6"/>
<proteinExistence type="predicted"/>
<dbReference type="Proteomes" id="UP000255248">
    <property type="component" value="Unassembled WGS sequence"/>
</dbReference>
<evidence type="ECO:0000313" key="1">
    <source>
        <dbReference type="EMBL" id="STC85957.1"/>
    </source>
</evidence>
<name>A0A376DBB6_9GAMM</name>
<sequence length="47" mass="5401">MKNNWHYVMAIFLGLLRYWDKKELGATIHPPRRRSLTIDTGGNGLCG</sequence>
<evidence type="ECO:0000313" key="2">
    <source>
        <dbReference type="Proteomes" id="UP000255248"/>
    </source>
</evidence>
<organism evidence="1 2">
    <name type="scientific">Edwardsiella hoshinae</name>
    <dbReference type="NCBI Taxonomy" id="93378"/>
    <lineage>
        <taxon>Bacteria</taxon>
        <taxon>Pseudomonadati</taxon>
        <taxon>Pseudomonadota</taxon>
        <taxon>Gammaproteobacteria</taxon>
        <taxon>Enterobacterales</taxon>
        <taxon>Hafniaceae</taxon>
        <taxon>Edwardsiella</taxon>
    </lineage>
</organism>
<reference evidence="1 2" key="1">
    <citation type="submission" date="2018-06" db="EMBL/GenBank/DDBJ databases">
        <authorList>
            <consortium name="Pathogen Informatics"/>
            <person name="Doyle S."/>
        </authorList>
    </citation>
    <scope>NUCLEOTIDE SEQUENCE [LARGE SCALE GENOMIC DNA]</scope>
    <source>
        <strain evidence="1 2">NCTC12121</strain>
    </source>
</reference>